<dbReference type="AlphaFoldDB" id="A0A258CUB1"/>
<reference evidence="1 2" key="1">
    <citation type="submission" date="2017-03" db="EMBL/GenBank/DDBJ databases">
        <title>Lifting the veil on microbial sulfur biogeochemistry in mining wastewaters.</title>
        <authorList>
            <person name="Kantor R.S."/>
            <person name="Colenbrander Nelson T."/>
            <person name="Marshall S."/>
            <person name="Bennett D."/>
            <person name="Apte S."/>
            <person name="Camacho D."/>
            <person name="Thomas B.C."/>
            <person name="Warren L.A."/>
            <person name="Banfield J.F."/>
        </authorList>
    </citation>
    <scope>NUCLEOTIDE SEQUENCE [LARGE SCALE GENOMIC DNA]</scope>
    <source>
        <strain evidence="1">32-67-7</strain>
    </source>
</reference>
<accession>A0A258CUB1</accession>
<sequence>MPEYLHRHAQFADLLRIVAEAKSIDLALVEKDYWIMHGLHGLQRLGLSFELKGGTSLSKGLGIIHRFSEDIDVRIEPDAGVATGRNHTKAAHIASREAFYDTLARTIVIDGFSLVERDRLFDDAPLFSGGIRLHYPTSGSPIAGLKDGILLEVGFANVQPNAPHTISSWAYEYALSAGVEVIDNRAVDVACYHPGYTLVEKLQAISTKFRRLRGGGEIPPNFMRHYYDVFC</sequence>
<gene>
    <name evidence="1" type="ORF">B7Z12_19455</name>
</gene>
<dbReference type="EMBL" id="NCDQ01000483">
    <property type="protein sequence ID" value="OYW98642.1"/>
    <property type="molecule type" value="Genomic_DNA"/>
</dbReference>
<protein>
    <recommendedName>
        <fullName evidence="3">Nucleotidyl transferase AbiEii/AbiGii toxin family protein</fullName>
    </recommendedName>
</protein>
<evidence type="ECO:0000313" key="2">
    <source>
        <dbReference type="Proteomes" id="UP000215616"/>
    </source>
</evidence>
<dbReference type="InterPro" id="IPR014942">
    <property type="entry name" value="AbiEii"/>
</dbReference>
<comment type="caution">
    <text evidence="1">The sequence shown here is derived from an EMBL/GenBank/DDBJ whole genome shotgun (WGS) entry which is preliminary data.</text>
</comment>
<name>A0A258CUB1_CAUVI</name>
<proteinExistence type="predicted"/>
<evidence type="ECO:0000313" key="1">
    <source>
        <dbReference type="EMBL" id="OYW98642.1"/>
    </source>
</evidence>
<evidence type="ECO:0008006" key="3">
    <source>
        <dbReference type="Google" id="ProtNLM"/>
    </source>
</evidence>
<dbReference type="Pfam" id="PF08843">
    <property type="entry name" value="AbiEii"/>
    <property type="match status" value="1"/>
</dbReference>
<dbReference type="Proteomes" id="UP000215616">
    <property type="component" value="Unassembled WGS sequence"/>
</dbReference>
<feature type="non-terminal residue" evidence="1">
    <location>
        <position position="231"/>
    </location>
</feature>
<dbReference type="Gene3D" id="3.10.450.620">
    <property type="entry name" value="JHP933, nucleotidyltransferase-like core domain"/>
    <property type="match status" value="1"/>
</dbReference>
<organism evidence="1 2">
    <name type="scientific">Caulobacter vibrioides</name>
    <name type="common">Caulobacter crescentus</name>
    <dbReference type="NCBI Taxonomy" id="155892"/>
    <lineage>
        <taxon>Bacteria</taxon>
        <taxon>Pseudomonadati</taxon>
        <taxon>Pseudomonadota</taxon>
        <taxon>Alphaproteobacteria</taxon>
        <taxon>Caulobacterales</taxon>
        <taxon>Caulobacteraceae</taxon>
        <taxon>Caulobacter</taxon>
    </lineage>
</organism>